<comment type="caution">
    <text evidence="6">The sequence shown here is derived from an EMBL/GenBank/DDBJ whole genome shotgun (WGS) entry which is preliminary data.</text>
</comment>
<dbReference type="EMBL" id="SMKZ01000018">
    <property type="protein sequence ID" value="TDE09447.1"/>
    <property type="molecule type" value="Genomic_DNA"/>
</dbReference>
<dbReference type="SUPFAM" id="SSF46689">
    <property type="entry name" value="Homeodomain-like"/>
    <property type="match status" value="1"/>
</dbReference>
<dbReference type="AlphaFoldDB" id="A0A4R5D9L6"/>
<reference evidence="6 7" key="1">
    <citation type="submission" date="2019-03" db="EMBL/GenBank/DDBJ databases">
        <title>Draft genome sequences of novel Actinobacteria.</title>
        <authorList>
            <person name="Sahin N."/>
            <person name="Ay H."/>
            <person name="Saygin H."/>
        </authorList>
    </citation>
    <scope>NUCLEOTIDE SEQUENCE [LARGE SCALE GENOMIC DNA]</scope>
    <source>
        <strain evidence="6 7">5K138</strain>
    </source>
</reference>
<evidence type="ECO:0000259" key="5">
    <source>
        <dbReference type="PROSITE" id="PS50977"/>
    </source>
</evidence>
<dbReference type="PROSITE" id="PS50977">
    <property type="entry name" value="HTH_TETR_2"/>
    <property type="match status" value="1"/>
</dbReference>
<keyword evidence="2 4" id="KW-0238">DNA-binding</keyword>
<dbReference type="SUPFAM" id="SSF48498">
    <property type="entry name" value="Tetracyclin repressor-like, C-terminal domain"/>
    <property type="match status" value="1"/>
</dbReference>
<organism evidence="6 7">
    <name type="scientific">Jiangella asiatica</name>
    <dbReference type="NCBI Taxonomy" id="2530372"/>
    <lineage>
        <taxon>Bacteria</taxon>
        <taxon>Bacillati</taxon>
        <taxon>Actinomycetota</taxon>
        <taxon>Actinomycetes</taxon>
        <taxon>Jiangellales</taxon>
        <taxon>Jiangellaceae</taxon>
        <taxon>Jiangella</taxon>
    </lineage>
</organism>
<gene>
    <name evidence="6" type="ORF">E1269_14070</name>
</gene>
<evidence type="ECO:0000256" key="4">
    <source>
        <dbReference type="PROSITE-ProRule" id="PRU00335"/>
    </source>
</evidence>
<name>A0A4R5D9L6_9ACTN</name>
<dbReference type="PANTHER" id="PTHR30055">
    <property type="entry name" value="HTH-TYPE TRANSCRIPTIONAL REGULATOR RUTR"/>
    <property type="match status" value="1"/>
</dbReference>
<evidence type="ECO:0000313" key="7">
    <source>
        <dbReference type="Proteomes" id="UP000294739"/>
    </source>
</evidence>
<dbReference type="GO" id="GO:0000976">
    <property type="term" value="F:transcription cis-regulatory region binding"/>
    <property type="evidence" value="ECO:0007669"/>
    <property type="project" value="TreeGrafter"/>
</dbReference>
<proteinExistence type="predicted"/>
<evidence type="ECO:0000256" key="3">
    <source>
        <dbReference type="ARBA" id="ARBA00023163"/>
    </source>
</evidence>
<dbReference type="PANTHER" id="PTHR30055:SF234">
    <property type="entry name" value="HTH-TYPE TRANSCRIPTIONAL REGULATOR BETI"/>
    <property type="match status" value="1"/>
</dbReference>
<dbReference type="InParanoid" id="A0A4R5D9L6"/>
<dbReference type="InterPro" id="IPR049445">
    <property type="entry name" value="TetR_SbtR-like_C"/>
</dbReference>
<accession>A0A4R5D9L6</accession>
<dbReference type="PRINTS" id="PR00455">
    <property type="entry name" value="HTHTETR"/>
</dbReference>
<dbReference type="InterPro" id="IPR009057">
    <property type="entry name" value="Homeodomain-like_sf"/>
</dbReference>
<dbReference type="Pfam" id="PF00440">
    <property type="entry name" value="TetR_N"/>
    <property type="match status" value="1"/>
</dbReference>
<evidence type="ECO:0000256" key="1">
    <source>
        <dbReference type="ARBA" id="ARBA00023015"/>
    </source>
</evidence>
<evidence type="ECO:0000313" key="6">
    <source>
        <dbReference type="EMBL" id="TDE09447.1"/>
    </source>
</evidence>
<dbReference type="InterPro" id="IPR001647">
    <property type="entry name" value="HTH_TetR"/>
</dbReference>
<dbReference type="InterPro" id="IPR036271">
    <property type="entry name" value="Tet_transcr_reg_TetR-rel_C_sf"/>
</dbReference>
<dbReference type="Pfam" id="PF21597">
    <property type="entry name" value="TetR_C_43"/>
    <property type="match status" value="1"/>
</dbReference>
<dbReference type="InterPro" id="IPR050109">
    <property type="entry name" value="HTH-type_TetR-like_transc_reg"/>
</dbReference>
<keyword evidence="1" id="KW-0805">Transcription regulation</keyword>
<dbReference type="Gene3D" id="1.10.357.10">
    <property type="entry name" value="Tetracycline Repressor, domain 2"/>
    <property type="match status" value="1"/>
</dbReference>
<dbReference type="GO" id="GO:0003700">
    <property type="term" value="F:DNA-binding transcription factor activity"/>
    <property type="evidence" value="ECO:0007669"/>
    <property type="project" value="TreeGrafter"/>
</dbReference>
<feature type="DNA-binding region" description="H-T-H motif" evidence="4">
    <location>
        <begin position="71"/>
        <end position="90"/>
    </location>
</feature>
<keyword evidence="3" id="KW-0804">Transcription</keyword>
<keyword evidence="7" id="KW-1185">Reference proteome</keyword>
<dbReference type="Proteomes" id="UP000294739">
    <property type="component" value="Unassembled WGS sequence"/>
</dbReference>
<sequence length="234" mass="24874">MRVASMTSGRLSSMPCWARSVVWQHMRGLPRNNRGTPRLEGLTMRSDGQRNRAAILAAATALFAEKGVGAPLDEVARRAGVGNATLYRHFPTRRDLQVAVAADEATALREYAEVLAAQDSPAEALFGWLHAYVRHVAAWPALIASATDSGSARSVDGAVPIGTGPYWRWRAETVSVAAELLERAHGGGAVRTDLEACDLIALADGIALTAPAPGRMDRLLGMLRHAAVPVPVPA</sequence>
<evidence type="ECO:0000256" key="2">
    <source>
        <dbReference type="ARBA" id="ARBA00023125"/>
    </source>
</evidence>
<feature type="domain" description="HTH tetR-type" evidence="5">
    <location>
        <begin position="49"/>
        <end position="108"/>
    </location>
</feature>
<dbReference type="OrthoDB" id="3617113at2"/>
<protein>
    <submittedName>
        <fullName evidence="6">TetR/AcrR family transcriptional regulator</fullName>
    </submittedName>
</protein>